<evidence type="ECO:0000259" key="2">
    <source>
        <dbReference type="Pfam" id="PF07727"/>
    </source>
</evidence>
<keyword evidence="1" id="KW-0378">Hydrolase</keyword>
<feature type="domain" description="Retrovirus-related Pol polyprotein from transposon TNT 1-94-like beta-barrel" evidence="3">
    <location>
        <begin position="64"/>
        <end position="110"/>
    </location>
</feature>
<organism evidence="4 5">
    <name type="scientific">Prunus dulcis</name>
    <name type="common">Almond</name>
    <name type="synonym">Amygdalus dulcis</name>
    <dbReference type="NCBI Taxonomy" id="3755"/>
    <lineage>
        <taxon>Eukaryota</taxon>
        <taxon>Viridiplantae</taxon>
        <taxon>Streptophyta</taxon>
        <taxon>Embryophyta</taxon>
        <taxon>Tracheophyta</taxon>
        <taxon>Spermatophyta</taxon>
        <taxon>Magnoliopsida</taxon>
        <taxon>eudicotyledons</taxon>
        <taxon>Gunneridae</taxon>
        <taxon>Pentapetalae</taxon>
        <taxon>rosids</taxon>
        <taxon>fabids</taxon>
        <taxon>Rosales</taxon>
        <taxon>Rosaceae</taxon>
        <taxon>Amygdaloideae</taxon>
        <taxon>Amygdaleae</taxon>
        <taxon>Prunus</taxon>
    </lineage>
</organism>
<evidence type="ECO:0000313" key="4">
    <source>
        <dbReference type="EMBL" id="KAI5316951.1"/>
    </source>
</evidence>
<dbReference type="Proteomes" id="UP001054821">
    <property type="component" value="Chromosome 7"/>
</dbReference>
<dbReference type="EMBL" id="JAJFAZ020000007">
    <property type="protein sequence ID" value="KAI5316951.1"/>
    <property type="molecule type" value="Genomic_DNA"/>
</dbReference>
<evidence type="ECO:0000256" key="1">
    <source>
        <dbReference type="ARBA" id="ARBA00022750"/>
    </source>
</evidence>
<keyword evidence="1" id="KW-0064">Aspartyl protease</keyword>
<dbReference type="Pfam" id="PF07727">
    <property type="entry name" value="RVT_2"/>
    <property type="match status" value="1"/>
</dbReference>
<dbReference type="InterPro" id="IPR054722">
    <property type="entry name" value="PolX-like_BBD"/>
</dbReference>
<dbReference type="SUPFAM" id="SSF56672">
    <property type="entry name" value="DNA/RNA polymerases"/>
    <property type="match status" value="1"/>
</dbReference>
<accession>A0AAD4V3R1</accession>
<protein>
    <recommendedName>
        <fullName evidence="6">Reverse transcriptase Ty1/copia-type domain-containing protein</fullName>
    </recommendedName>
</protein>
<dbReference type="InterPro" id="IPR013103">
    <property type="entry name" value="RVT_2"/>
</dbReference>
<comment type="caution">
    <text evidence="4">The sequence shown here is derived from an EMBL/GenBank/DDBJ whole genome shotgun (WGS) entry which is preliminary data.</text>
</comment>
<dbReference type="AlphaFoldDB" id="A0AAD4V3R1"/>
<dbReference type="GO" id="GO:0004190">
    <property type="term" value="F:aspartic-type endopeptidase activity"/>
    <property type="evidence" value="ECO:0007669"/>
    <property type="project" value="UniProtKB-KW"/>
</dbReference>
<feature type="domain" description="Reverse transcriptase Ty1/copia-type" evidence="2">
    <location>
        <begin position="136"/>
        <end position="300"/>
    </location>
</feature>
<dbReference type="Pfam" id="PF22936">
    <property type="entry name" value="Pol_BBD"/>
    <property type="match status" value="1"/>
</dbReference>
<proteinExistence type="predicted"/>
<reference evidence="4 5" key="1">
    <citation type="journal article" date="2022" name="G3 (Bethesda)">
        <title>Whole-genome sequence and methylome profiling of the almond [Prunus dulcis (Mill.) D.A. Webb] cultivar 'Nonpareil'.</title>
        <authorList>
            <person name="D'Amico-Willman K.M."/>
            <person name="Ouma W.Z."/>
            <person name="Meulia T."/>
            <person name="Sideli G.M."/>
            <person name="Gradziel T.M."/>
            <person name="Fresnedo-Ramirez J."/>
        </authorList>
    </citation>
    <scope>NUCLEOTIDE SEQUENCE [LARGE SCALE GENOMIC DNA]</scope>
    <source>
        <strain evidence="4">Clone GOH B32 T37-40</strain>
    </source>
</reference>
<gene>
    <name evidence="4" type="ORF">L3X38_036658</name>
</gene>
<sequence length="302" mass="34397">MDQPCFVRGRKNHWAKDCHYKKTEPYKPKPKWNTGQRGPKAQVNVLVDQDEPNLMYSFEPLVNNSSGGSVPLGNDTVAQVCGIGEVELKMTSGKALILKDVRLVPDNLKNSEVAMSVGAPFWKDAINDEFQSIIQNNTWMLMNLPVGNKVIECKWVFRKKLKLDGSIDKYKARLVAKGFTQKKGIDYFDTDSSVSRITNIRTSIALASVHNLVIHQMDVKTAFLNGDLDEELYMEQPEGFIVKSQEHKGCKLVKSLYGLKQAPKRWQEKFDKVILDYDFKFNGHDKCVYHKENNGEHVILCL</sequence>
<name>A0AAD4V3R1_PRUDU</name>
<evidence type="ECO:0000259" key="3">
    <source>
        <dbReference type="Pfam" id="PF22936"/>
    </source>
</evidence>
<dbReference type="InterPro" id="IPR043502">
    <property type="entry name" value="DNA/RNA_pol_sf"/>
</dbReference>
<evidence type="ECO:0000313" key="5">
    <source>
        <dbReference type="Proteomes" id="UP001054821"/>
    </source>
</evidence>
<evidence type="ECO:0008006" key="6">
    <source>
        <dbReference type="Google" id="ProtNLM"/>
    </source>
</evidence>
<keyword evidence="5" id="KW-1185">Reference proteome</keyword>
<keyword evidence="1" id="KW-0645">Protease</keyword>